<name>A0A0C9UV93_SPHS4</name>
<feature type="region of interest" description="Disordered" evidence="1">
    <location>
        <begin position="429"/>
        <end position="469"/>
    </location>
</feature>
<keyword evidence="3" id="KW-1185">Reference proteome</keyword>
<evidence type="ECO:0000313" key="2">
    <source>
        <dbReference type="EMBL" id="KIJ38769.1"/>
    </source>
</evidence>
<reference evidence="2 3" key="1">
    <citation type="submission" date="2014-06" db="EMBL/GenBank/DDBJ databases">
        <title>Evolutionary Origins and Diversification of the Mycorrhizal Mutualists.</title>
        <authorList>
            <consortium name="DOE Joint Genome Institute"/>
            <consortium name="Mycorrhizal Genomics Consortium"/>
            <person name="Kohler A."/>
            <person name="Kuo A."/>
            <person name="Nagy L.G."/>
            <person name="Floudas D."/>
            <person name="Copeland A."/>
            <person name="Barry K.W."/>
            <person name="Cichocki N."/>
            <person name="Veneault-Fourrey C."/>
            <person name="LaButti K."/>
            <person name="Lindquist E.A."/>
            <person name="Lipzen A."/>
            <person name="Lundell T."/>
            <person name="Morin E."/>
            <person name="Murat C."/>
            <person name="Riley R."/>
            <person name="Ohm R."/>
            <person name="Sun H."/>
            <person name="Tunlid A."/>
            <person name="Henrissat B."/>
            <person name="Grigoriev I.V."/>
            <person name="Hibbett D.S."/>
            <person name="Martin F."/>
        </authorList>
    </citation>
    <scope>NUCLEOTIDE SEQUENCE [LARGE SCALE GENOMIC DNA]</scope>
    <source>
        <strain evidence="2 3">SS14</strain>
    </source>
</reference>
<feature type="region of interest" description="Disordered" evidence="1">
    <location>
        <begin position="704"/>
        <end position="750"/>
    </location>
</feature>
<feature type="compositionally biased region" description="Basic and acidic residues" evidence="1">
    <location>
        <begin position="704"/>
        <end position="719"/>
    </location>
</feature>
<organism evidence="2 3">
    <name type="scientific">Sphaerobolus stellatus (strain SS14)</name>
    <dbReference type="NCBI Taxonomy" id="990650"/>
    <lineage>
        <taxon>Eukaryota</taxon>
        <taxon>Fungi</taxon>
        <taxon>Dikarya</taxon>
        <taxon>Basidiomycota</taxon>
        <taxon>Agaricomycotina</taxon>
        <taxon>Agaricomycetes</taxon>
        <taxon>Phallomycetidae</taxon>
        <taxon>Geastrales</taxon>
        <taxon>Sphaerobolaceae</taxon>
        <taxon>Sphaerobolus</taxon>
    </lineage>
</organism>
<feature type="compositionally biased region" description="Low complexity" evidence="1">
    <location>
        <begin position="590"/>
        <end position="599"/>
    </location>
</feature>
<feature type="region of interest" description="Disordered" evidence="1">
    <location>
        <begin position="208"/>
        <end position="234"/>
    </location>
</feature>
<gene>
    <name evidence="2" type="ORF">M422DRAFT_258646</name>
</gene>
<dbReference type="HOGENOM" id="CLU_326019_0_0_1"/>
<feature type="compositionally biased region" description="Polar residues" evidence="1">
    <location>
        <begin position="720"/>
        <end position="730"/>
    </location>
</feature>
<feature type="region of interest" description="Disordered" evidence="1">
    <location>
        <begin position="807"/>
        <end position="828"/>
    </location>
</feature>
<dbReference type="EMBL" id="KN837158">
    <property type="protein sequence ID" value="KIJ38769.1"/>
    <property type="molecule type" value="Genomic_DNA"/>
</dbReference>
<feature type="compositionally biased region" description="Basic residues" evidence="1">
    <location>
        <begin position="658"/>
        <end position="668"/>
    </location>
</feature>
<protein>
    <submittedName>
        <fullName evidence="2">Uncharacterized protein</fullName>
    </submittedName>
</protein>
<feature type="compositionally biased region" description="Polar residues" evidence="1">
    <location>
        <begin position="458"/>
        <end position="469"/>
    </location>
</feature>
<accession>A0A0C9UV93</accession>
<feature type="region of interest" description="Disordered" evidence="1">
    <location>
        <begin position="560"/>
        <end position="630"/>
    </location>
</feature>
<dbReference type="OrthoDB" id="3270840at2759"/>
<evidence type="ECO:0000256" key="1">
    <source>
        <dbReference type="SAM" id="MobiDB-lite"/>
    </source>
</evidence>
<sequence length="884" mass="98522">MSIRNQMFSDSADEDVHIAEMLRSGEASRLRRRGAIHGHGHHHPRPPYVTLTCGAPIGQGWGFVEASTSKQSNPLPRYPLENKYPPNSTFVEFTSSGCGAVVTRRAAPSRFHRLYEASPPLDKEAVAPLESEYLDEGQRELVEGLVQSGWDGLRWEGLGCRVCGNVLGFRFRPMASKSYGDSRSQTMFFPSSVTSSKPCELPEVAIASGTNHAEGISSPSRSPRRLRSSNRSSPAAIRLAHRARIDGSSIHRDSSYSSHAPTHYAQSASSSDFFDWYANAQAQGLAPLSDEDDEDERATVVDTELDHEPDSSDNYHMPTRYWTEPFGFGRGAAGWDQQPSISYFYDGAGETPSSHVSDNLVYDPVQHLPEDARPDIPVSAPMRPLVLPSLARLSRSWLGQSSFSADDETEGAILGSTEQAHREDFPFMHVPEGDTSYPRSDMSTRRTSVAMSHPAEAPQQTLPESVSNPESVQDDFVLETIPATVQHLSSPEAVVILEASDLPSVPRSPPQSSFEPNLGLDVHTPPVVSGEVSLQRMQPDRSLSAHSSERISRMYALRTPVESPESRFGHAETTIDTSRLGRHYRMPEETSTPTSSSAVTPPPRPPRGTDPRFRMHSPGRSPLEPSPVRHGDSALHVVEIPRIRSLHNSASDGFERLRVHRTPTRRGRSRETSPDEDHESRGHSRSWRVRHDHVNVTSTRYWTDHDSARDSQEELHNEITTDSGNYNPRLSSSSSSSDQLEDQNTNNHISRHGFIRPTFRERPTYQSERFRPDIRRSNSVGRAFRSQEVFPARPVFVRTPARRTSVPVFIPPPPSELASDTASERMTDGDSNVWWRNARLGWNAEQEGSEDKDDETSPGRAAMLVRRHSHHDRSAYLPFEEGSD</sequence>
<feature type="compositionally biased region" description="Basic and acidic residues" evidence="1">
    <location>
        <begin position="669"/>
        <end position="682"/>
    </location>
</feature>
<feature type="region of interest" description="Disordered" evidence="1">
    <location>
        <begin position="654"/>
        <end position="691"/>
    </location>
</feature>
<dbReference type="Proteomes" id="UP000054279">
    <property type="component" value="Unassembled WGS sequence"/>
</dbReference>
<evidence type="ECO:0000313" key="3">
    <source>
        <dbReference type="Proteomes" id="UP000054279"/>
    </source>
</evidence>
<dbReference type="AlphaFoldDB" id="A0A0C9UV93"/>
<proteinExistence type="predicted"/>